<keyword evidence="2 3" id="KW-0546">Nucleotide metabolism</keyword>
<proteinExistence type="inferred from homology"/>
<keyword evidence="1 3" id="KW-0378">Hydrolase</keyword>
<evidence type="ECO:0000313" key="5">
    <source>
        <dbReference type="Proteomes" id="UP000619545"/>
    </source>
</evidence>
<dbReference type="EMBL" id="DUJS01000005">
    <property type="protein sequence ID" value="HII71041.1"/>
    <property type="molecule type" value="Genomic_DNA"/>
</dbReference>
<dbReference type="GO" id="GO:0006229">
    <property type="term" value="P:dUTP biosynthetic process"/>
    <property type="evidence" value="ECO:0007669"/>
    <property type="project" value="InterPro"/>
</dbReference>
<evidence type="ECO:0000256" key="2">
    <source>
        <dbReference type="ARBA" id="ARBA00023080"/>
    </source>
</evidence>
<name>A0A832TCB5_9EURY</name>
<protein>
    <recommendedName>
        <fullName evidence="3">Probable deoxyuridine 5'-triphosphate nucleotidohydrolase</fullName>
        <shortName evidence="3">dUTPase</shortName>
        <ecNumber evidence="3">3.6.1.23</ecNumber>
    </recommendedName>
    <alternativeName>
        <fullName evidence="3">dUTP pyrophosphatase</fullName>
    </alternativeName>
</protein>
<dbReference type="InterPro" id="IPR033704">
    <property type="entry name" value="dUTPase_trimeric"/>
</dbReference>
<dbReference type="EC" id="3.6.1.23" evidence="3"/>
<dbReference type="Gene3D" id="2.70.40.10">
    <property type="match status" value="1"/>
</dbReference>
<dbReference type="GO" id="GO:0004170">
    <property type="term" value="F:dUTP diphosphatase activity"/>
    <property type="evidence" value="ECO:0007669"/>
    <property type="project" value="UniProtKB-UniRule"/>
</dbReference>
<dbReference type="PANTHER" id="PTHR42680">
    <property type="entry name" value="DCTP DEAMINASE"/>
    <property type="match status" value="1"/>
</dbReference>
<dbReference type="CDD" id="cd07557">
    <property type="entry name" value="trimeric_dUTPase"/>
    <property type="match status" value="1"/>
</dbReference>
<comment type="pathway">
    <text evidence="3">Pyrimidine metabolism; dUMP biosynthesis; dUMP from dCTP (dUTP route): step 2/2.</text>
</comment>
<dbReference type="Proteomes" id="UP000619545">
    <property type="component" value="Unassembled WGS sequence"/>
</dbReference>
<comment type="catalytic activity">
    <reaction evidence="3">
        <text>dUTP + H2O = dUMP + diphosphate + H(+)</text>
        <dbReference type="Rhea" id="RHEA:10248"/>
        <dbReference type="ChEBI" id="CHEBI:15377"/>
        <dbReference type="ChEBI" id="CHEBI:15378"/>
        <dbReference type="ChEBI" id="CHEBI:33019"/>
        <dbReference type="ChEBI" id="CHEBI:61555"/>
        <dbReference type="ChEBI" id="CHEBI:246422"/>
        <dbReference type="EC" id="3.6.1.23"/>
    </reaction>
</comment>
<dbReference type="GO" id="GO:0008829">
    <property type="term" value="F:dCTP deaminase activity"/>
    <property type="evidence" value="ECO:0007669"/>
    <property type="project" value="InterPro"/>
</dbReference>
<dbReference type="AlphaFoldDB" id="A0A832TCB5"/>
<dbReference type="GO" id="GO:0006226">
    <property type="term" value="P:dUMP biosynthetic process"/>
    <property type="evidence" value="ECO:0007669"/>
    <property type="project" value="UniProtKB-UniRule"/>
</dbReference>
<dbReference type="InterPro" id="IPR023537">
    <property type="entry name" value="dUTPase_archaeal"/>
</dbReference>
<dbReference type="Pfam" id="PF22769">
    <property type="entry name" value="DCD"/>
    <property type="match status" value="1"/>
</dbReference>
<dbReference type="InterPro" id="IPR036157">
    <property type="entry name" value="dUTPase-like_sf"/>
</dbReference>
<reference evidence="4" key="1">
    <citation type="journal article" date="2020" name="bioRxiv">
        <title>A rank-normalized archaeal taxonomy based on genome phylogeny resolves widespread incomplete and uneven classifications.</title>
        <authorList>
            <person name="Rinke C."/>
            <person name="Chuvochina M."/>
            <person name="Mussig A.J."/>
            <person name="Chaumeil P.-A."/>
            <person name="Waite D.W."/>
            <person name="Whitman W.B."/>
            <person name="Parks D.H."/>
            <person name="Hugenholtz P."/>
        </authorList>
    </citation>
    <scope>NUCLEOTIDE SEQUENCE</scope>
    <source>
        <strain evidence="4">UBA8853</strain>
    </source>
</reference>
<accession>A0A832TCB5</accession>
<dbReference type="HAMAP" id="MF_00635">
    <property type="entry name" value="dUTPase_arch"/>
    <property type="match status" value="1"/>
</dbReference>
<dbReference type="InterPro" id="IPR011962">
    <property type="entry name" value="dCTP_deaminase"/>
</dbReference>
<comment type="caution">
    <text evidence="4">The sequence shown here is derived from an EMBL/GenBank/DDBJ whole genome shotgun (WGS) entry which is preliminary data.</text>
</comment>
<dbReference type="PANTHER" id="PTHR42680:SF1">
    <property type="entry name" value="DEOXYURIDINE 5'-TRIPHOSPHATE NUCLEOTIDOHYDROLASE"/>
    <property type="match status" value="1"/>
</dbReference>
<evidence type="ECO:0000313" key="4">
    <source>
        <dbReference type="EMBL" id="HII71041.1"/>
    </source>
</evidence>
<sequence>MLGEYVLRDLFPDLDEDQYQPAGIDLKLDRVFRLEGRGALLEGDDKRLPEYREVETEGGVFELEPNVPYVLELAPELEIPEDTAVLFLPRSTLLRSGVSVHTALGDPGFRGKIRVLAVNHHAAPYRIAHGERVVQAVFLRAEDAGRYEGDYGR</sequence>
<dbReference type="SUPFAM" id="SSF51283">
    <property type="entry name" value="dUTPase-like"/>
    <property type="match status" value="1"/>
</dbReference>
<comment type="similarity">
    <text evidence="3">Belongs to the dCTP deaminase family. Archaeal dUTPase subfamily.</text>
</comment>
<evidence type="ECO:0000256" key="3">
    <source>
        <dbReference type="HAMAP-Rule" id="MF_00635"/>
    </source>
</evidence>
<gene>
    <name evidence="3" type="primary">dut</name>
    <name evidence="4" type="ORF">HA336_07420</name>
</gene>
<dbReference type="UniPathway" id="UPA00610">
    <property type="reaction ID" value="UER00666"/>
</dbReference>
<comment type="function">
    <text evidence="3">This enzyme is involved in nucleotide metabolism: it produces dUMP, the immediate precursor of thymidine nucleotides and it decreases the intracellular concentration of dUTP so that uracil cannot be incorporated into DNA.</text>
</comment>
<evidence type="ECO:0000256" key="1">
    <source>
        <dbReference type="ARBA" id="ARBA00022801"/>
    </source>
</evidence>
<organism evidence="4 5">
    <name type="scientific">Methanopyrus kandleri</name>
    <dbReference type="NCBI Taxonomy" id="2320"/>
    <lineage>
        <taxon>Archaea</taxon>
        <taxon>Methanobacteriati</taxon>
        <taxon>Methanobacteriota</taxon>
        <taxon>Methanomada group</taxon>
        <taxon>Methanopyri</taxon>
        <taxon>Methanopyrales</taxon>
        <taxon>Methanopyraceae</taxon>
        <taxon>Methanopyrus</taxon>
    </lineage>
</organism>